<dbReference type="OrthoDB" id="794255at2"/>
<reference evidence="1 2" key="2">
    <citation type="submission" date="2016-06" db="EMBL/GenBank/DDBJ databases">
        <title>Pedobacter psychrophilus sp. nov., isolated from Antarctic fragmentary rock.</title>
        <authorList>
            <person name="Svec P."/>
        </authorList>
    </citation>
    <scope>NUCLEOTIDE SEQUENCE [LARGE SCALE GENOMIC DNA]</scope>
    <source>
        <strain evidence="1 2">CCM 8644</strain>
    </source>
</reference>
<protein>
    <recommendedName>
        <fullName evidence="3">Lipocalin-like domain-containing protein</fullName>
    </recommendedName>
</protein>
<dbReference type="STRING" id="1826909.A5893_09765"/>
<dbReference type="AlphaFoldDB" id="A0A179DFM3"/>
<evidence type="ECO:0000313" key="2">
    <source>
        <dbReference type="Proteomes" id="UP000078459"/>
    </source>
</evidence>
<dbReference type="EMBL" id="LWHJ01000027">
    <property type="protein sequence ID" value="OAQ39847.1"/>
    <property type="molecule type" value="Genomic_DNA"/>
</dbReference>
<evidence type="ECO:0000313" key="1">
    <source>
        <dbReference type="EMBL" id="OAQ39847.1"/>
    </source>
</evidence>
<reference evidence="1 2" key="1">
    <citation type="submission" date="2016-04" db="EMBL/GenBank/DDBJ databases">
        <authorList>
            <person name="Evans L.H."/>
            <person name="Alamgir A."/>
            <person name="Owens N."/>
            <person name="Weber N.D."/>
            <person name="Virtaneva K."/>
            <person name="Barbian K."/>
            <person name="Babar A."/>
            <person name="Rosenke K."/>
        </authorList>
    </citation>
    <scope>NUCLEOTIDE SEQUENCE [LARGE SCALE GENOMIC DNA]</scope>
    <source>
        <strain evidence="1 2">CCM 8644</strain>
    </source>
</reference>
<dbReference type="PROSITE" id="PS51257">
    <property type="entry name" value="PROKAR_LIPOPROTEIN"/>
    <property type="match status" value="1"/>
</dbReference>
<sequence length="130" mass="14864">MKKQLFYSSLLMFLIACNGNIKQQDLIGKWNYTSYGYANKSLDKPLPSITIKNPAIVFYSDGKAKIFSSGKILSNGTYQVEGKIIRYEEYLPNGQKRKIPFLIKELNDKELVFQTMDAEVLVITAIKENK</sequence>
<evidence type="ECO:0008006" key="3">
    <source>
        <dbReference type="Google" id="ProtNLM"/>
    </source>
</evidence>
<keyword evidence="2" id="KW-1185">Reference proteome</keyword>
<proteinExistence type="predicted"/>
<dbReference type="RefSeq" id="WP_068822463.1">
    <property type="nucleotide sequence ID" value="NZ_LWHJ01000027.1"/>
</dbReference>
<dbReference type="Proteomes" id="UP000078459">
    <property type="component" value="Unassembled WGS sequence"/>
</dbReference>
<accession>A0A179DFM3</accession>
<gene>
    <name evidence="1" type="ORF">A5893_09765</name>
</gene>
<comment type="caution">
    <text evidence="1">The sequence shown here is derived from an EMBL/GenBank/DDBJ whole genome shotgun (WGS) entry which is preliminary data.</text>
</comment>
<organism evidence="1 2">
    <name type="scientific">Pedobacter psychrophilus</name>
    <dbReference type="NCBI Taxonomy" id="1826909"/>
    <lineage>
        <taxon>Bacteria</taxon>
        <taxon>Pseudomonadati</taxon>
        <taxon>Bacteroidota</taxon>
        <taxon>Sphingobacteriia</taxon>
        <taxon>Sphingobacteriales</taxon>
        <taxon>Sphingobacteriaceae</taxon>
        <taxon>Pedobacter</taxon>
    </lineage>
</organism>
<name>A0A179DFM3_9SPHI</name>